<feature type="transmembrane region" description="Helical" evidence="1">
    <location>
        <begin position="127"/>
        <end position="148"/>
    </location>
</feature>
<gene>
    <name evidence="2" type="ORF">DI616_13130</name>
</gene>
<keyword evidence="1" id="KW-0472">Membrane</keyword>
<organism evidence="2 3">
    <name type="scientific">Paracoccus denitrificans</name>
    <dbReference type="NCBI Taxonomy" id="266"/>
    <lineage>
        <taxon>Bacteria</taxon>
        <taxon>Pseudomonadati</taxon>
        <taxon>Pseudomonadota</taxon>
        <taxon>Alphaproteobacteria</taxon>
        <taxon>Rhodobacterales</taxon>
        <taxon>Paracoccaceae</taxon>
        <taxon>Paracoccus</taxon>
    </lineage>
</organism>
<proteinExistence type="predicted"/>
<evidence type="ECO:0000313" key="3">
    <source>
        <dbReference type="Proteomes" id="UP000315344"/>
    </source>
</evidence>
<feature type="transmembrane region" description="Helical" evidence="1">
    <location>
        <begin position="94"/>
        <end position="115"/>
    </location>
</feature>
<dbReference type="EMBL" id="VAFL01000010">
    <property type="protein sequence ID" value="TKW65814.1"/>
    <property type="molecule type" value="Genomic_DNA"/>
</dbReference>
<dbReference type="AlphaFoldDB" id="A0A533I5W7"/>
<evidence type="ECO:0000256" key="1">
    <source>
        <dbReference type="SAM" id="Phobius"/>
    </source>
</evidence>
<dbReference type="Proteomes" id="UP000315344">
    <property type="component" value="Unassembled WGS sequence"/>
</dbReference>
<feature type="transmembrane region" description="Helical" evidence="1">
    <location>
        <begin position="58"/>
        <end position="82"/>
    </location>
</feature>
<evidence type="ECO:0000313" key="2">
    <source>
        <dbReference type="EMBL" id="TKW65814.1"/>
    </source>
</evidence>
<reference evidence="2 3" key="1">
    <citation type="journal article" date="2017" name="Nat. Commun.">
        <title>In situ click chemistry generation of cyclooxygenase-2 inhibitors.</title>
        <authorList>
            <person name="Bhardwaj A."/>
            <person name="Kaur J."/>
            <person name="Wuest M."/>
            <person name="Wuest F."/>
        </authorList>
    </citation>
    <scope>NUCLEOTIDE SEQUENCE [LARGE SCALE GENOMIC DNA]</scope>
    <source>
        <strain evidence="2">S2_012_000_R3_94</strain>
    </source>
</reference>
<name>A0A533I5W7_PARDE</name>
<protein>
    <submittedName>
        <fullName evidence="2">Uncharacterized protein</fullName>
    </submittedName>
</protein>
<accession>A0A533I5W7</accession>
<keyword evidence="1" id="KW-0812">Transmembrane</keyword>
<sequence>MTQDLSNRPSGSAAGDGERKGIGVCLVGPVVAPLGPVMLLGVFLAGSTGFEPGAFAGVLVFAYGFYGLPVALIIGVPAVLLLRSAGVRMRPLTCAFAGAVIAAMPLGVFAVWIYIADGKWPEGLYLIAVAAGLGLCSGLFFSLLHHLAMPVAST</sequence>
<feature type="transmembrane region" description="Helical" evidence="1">
    <location>
        <begin position="21"/>
        <end position="46"/>
    </location>
</feature>
<comment type="caution">
    <text evidence="2">The sequence shown here is derived from an EMBL/GenBank/DDBJ whole genome shotgun (WGS) entry which is preliminary data.</text>
</comment>
<keyword evidence="1" id="KW-1133">Transmembrane helix</keyword>